<dbReference type="InterPro" id="IPR029058">
    <property type="entry name" value="AB_hydrolase_fold"/>
</dbReference>
<sequence length="81" mass="9526">MVIGCDRDPLIDRQIELVRMMGHKEMQVVTHFQEGGYHGIEIIDPVKRKVLLVDIKKICLVVRIRQHSEYSYGVCRAVYHY</sequence>
<organism evidence="1 2">
    <name type="scientific">Citrus clementina</name>
    <name type="common">Clementine</name>
    <name type="synonym">Citrus deliciosa x Citrus sinensis</name>
    <dbReference type="NCBI Taxonomy" id="85681"/>
    <lineage>
        <taxon>Eukaryota</taxon>
        <taxon>Viridiplantae</taxon>
        <taxon>Streptophyta</taxon>
        <taxon>Embryophyta</taxon>
        <taxon>Tracheophyta</taxon>
        <taxon>Spermatophyta</taxon>
        <taxon>Magnoliopsida</taxon>
        <taxon>eudicotyledons</taxon>
        <taxon>Gunneridae</taxon>
        <taxon>Pentapetalae</taxon>
        <taxon>rosids</taxon>
        <taxon>malvids</taxon>
        <taxon>Sapindales</taxon>
        <taxon>Rutaceae</taxon>
        <taxon>Aurantioideae</taxon>
        <taxon>Citrus</taxon>
    </lineage>
</organism>
<dbReference type="AlphaFoldDB" id="V4S3Z5"/>
<name>V4S3Z5_CITCL</name>
<protein>
    <recommendedName>
        <fullName evidence="3">Alpha/beta hydrolase fold-3 domain-containing protein</fullName>
    </recommendedName>
</protein>
<dbReference type="KEGG" id="cic:CICLE_v10006345mg"/>
<dbReference type="Gene3D" id="3.40.50.1820">
    <property type="entry name" value="alpha/beta hydrolase"/>
    <property type="match status" value="1"/>
</dbReference>
<evidence type="ECO:0000313" key="1">
    <source>
        <dbReference type="EMBL" id="ESR35047.1"/>
    </source>
</evidence>
<gene>
    <name evidence="1" type="ORF">CICLE_v10006345mg</name>
</gene>
<reference evidence="1 2" key="1">
    <citation type="submission" date="2013-10" db="EMBL/GenBank/DDBJ databases">
        <authorList>
            <consortium name="International Citrus Genome Consortium"/>
            <person name="Jenkins J."/>
            <person name="Schmutz J."/>
            <person name="Prochnik S."/>
            <person name="Rokhsar D."/>
            <person name="Gmitter F."/>
            <person name="Ollitrault P."/>
            <person name="Machado M."/>
            <person name="Talon M."/>
            <person name="Wincker P."/>
            <person name="Jaillon O."/>
            <person name="Morgante M."/>
        </authorList>
    </citation>
    <scope>NUCLEOTIDE SEQUENCE</scope>
    <source>
        <strain evidence="2">cv. Clemenules</strain>
    </source>
</reference>
<evidence type="ECO:0000313" key="2">
    <source>
        <dbReference type="Proteomes" id="UP000030687"/>
    </source>
</evidence>
<dbReference type="Proteomes" id="UP000030687">
    <property type="component" value="Unassembled WGS sequence"/>
</dbReference>
<dbReference type="Gramene" id="ESR35047">
    <property type="protein sequence ID" value="ESR35047"/>
    <property type="gene ID" value="CICLE_v10006345mg"/>
</dbReference>
<proteinExistence type="predicted"/>
<dbReference type="InParanoid" id="V4S3Z5"/>
<dbReference type="STRING" id="85681.V4S3Z5"/>
<accession>V4S3Z5</accession>
<keyword evidence="2" id="KW-1185">Reference proteome</keyword>
<dbReference type="EMBL" id="KI537036">
    <property type="protein sequence ID" value="ESR35047.1"/>
    <property type="molecule type" value="Genomic_DNA"/>
</dbReference>
<evidence type="ECO:0008006" key="3">
    <source>
        <dbReference type="Google" id="ProtNLM"/>
    </source>
</evidence>